<dbReference type="SUPFAM" id="SSF51197">
    <property type="entry name" value="Clavaminate synthase-like"/>
    <property type="match status" value="1"/>
</dbReference>
<gene>
    <name evidence="4" type="primary">SPOSA6832_02517</name>
</gene>
<dbReference type="InterPro" id="IPR032852">
    <property type="entry name" value="ALKBH2"/>
</dbReference>
<feature type="binding site" evidence="1">
    <location>
        <position position="251"/>
    </location>
    <ligand>
        <name>2-oxoglutarate</name>
        <dbReference type="ChEBI" id="CHEBI:16810"/>
    </ligand>
</feature>
<dbReference type="InterPro" id="IPR027450">
    <property type="entry name" value="AlkB-like"/>
</dbReference>
<dbReference type="Pfam" id="PF13532">
    <property type="entry name" value="2OG-FeII_Oxy_2"/>
    <property type="match status" value="1"/>
</dbReference>
<dbReference type="InterPro" id="IPR037151">
    <property type="entry name" value="AlkB-like_sf"/>
</dbReference>
<dbReference type="GO" id="GO:0035516">
    <property type="term" value="F:broad specificity oxidative DNA demethylase activity"/>
    <property type="evidence" value="ECO:0007669"/>
    <property type="project" value="TreeGrafter"/>
</dbReference>
<feature type="domain" description="Alpha-ketoglutarate-dependent dioxygenase AlkB-like" evidence="3">
    <location>
        <begin position="68"/>
        <end position="257"/>
    </location>
</feature>
<feature type="binding site" evidence="1">
    <location>
        <position position="163"/>
    </location>
    <ligand>
        <name>2-oxoglutarate</name>
        <dbReference type="ChEBI" id="CHEBI:16810"/>
    </ligand>
</feature>
<dbReference type="AlphaFoldDB" id="A0A0D6ELK2"/>
<dbReference type="OrthoDB" id="545910at2759"/>
<dbReference type="PANTHER" id="PTHR31573">
    <property type="entry name" value="ALPHA-KETOGLUTARATE-DEPENDENT DIOXYGENASE ALKB HOMOLOG 2"/>
    <property type="match status" value="1"/>
</dbReference>
<evidence type="ECO:0000259" key="3">
    <source>
        <dbReference type="Pfam" id="PF13532"/>
    </source>
</evidence>
<evidence type="ECO:0000256" key="2">
    <source>
        <dbReference type="SAM" id="MobiDB-lite"/>
    </source>
</evidence>
<evidence type="ECO:0000256" key="1">
    <source>
        <dbReference type="PIRSR" id="PIRSR632852-1"/>
    </source>
</evidence>
<dbReference type="GO" id="GO:0051747">
    <property type="term" value="F:cytosine C-5 DNA demethylase activity"/>
    <property type="evidence" value="ECO:0007669"/>
    <property type="project" value="TreeGrafter"/>
</dbReference>
<proteinExistence type="predicted"/>
<evidence type="ECO:0000313" key="4">
    <source>
        <dbReference type="EMBL" id="CEQ40854.1"/>
    </source>
</evidence>
<reference evidence="5" key="1">
    <citation type="submission" date="2015-02" db="EMBL/GenBank/DDBJ databases">
        <authorList>
            <person name="Gon?alves P."/>
        </authorList>
    </citation>
    <scope>NUCLEOTIDE SEQUENCE [LARGE SCALE GENOMIC DNA]</scope>
</reference>
<feature type="compositionally biased region" description="Low complexity" evidence="2">
    <location>
        <begin position="186"/>
        <end position="205"/>
    </location>
</feature>
<protein>
    <submittedName>
        <fullName evidence="4">SPOSA6832_02517-mRNA-1:cds</fullName>
    </submittedName>
</protein>
<dbReference type="GO" id="GO:0006307">
    <property type="term" value="P:DNA alkylation repair"/>
    <property type="evidence" value="ECO:0007669"/>
    <property type="project" value="TreeGrafter"/>
</dbReference>
<name>A0A0D6ELK2_SPOSA</name>
<evidence type="ECO:0000313" key="5">
    <source>
        <dbReference type="Proteomes" id="UP000243876"/>
    </source>
</evidence>
<accession>A0A0D6ELK2</accession>
<dbReference type="PANTHER" id="PTHR31573:SF1">
    <property type="entry name" value="DNA OXIDATIVE DEMETHYLASE ALKBH2"/>
    <property type="match status" value="1"/>
</dbReference>
<feature type="compositionally biased region" description="Pro residues" evidence="2">
    <location>
        <begin position="1"/>
        <end position="11"/>
    </location>
</feature>
<feature type="region of interest" description="Disordered" evidence="2">
    <location>
        <begin position="183"/>
        <end position="210"/>
    </location>
</feature>
<keyword evidence="5" id="KW-1185">Reference proteome</keyword>
<feature type="binding site" evidence="1">
    <location>
        <position position="161"/>
    </location>
    <ligand>
        <name>2-oxoglutarate</name>
        <dbReference type="ChEBI" id="CHEBI:16810"/>
    </ligand>
</feature>
<dbReference type="Proteomes" id="UP000243876">
    <property type="component" value="Unassembled WGS sequence"/>
</dbReference>
<feature type="region of interest" description="Disordered" evidence="2">
    <location>
        <begin position="1"/>
        <end position="44"/>
    </location>
</feature>
<feature type="compositionally biased region" description="Basic residues" evidence="2">
    <location>
        <begin position="24"/>
        <end position="41"/>
    </location>
</feature>
<dbReference type="EMBL" id="CENE01000009">
    <property type="protein sequence ID" value="CEQ40854.1"/>
    <property type="molecule type" value="Genomic_DNA"/>
</dbReference>
<feature type="binding site" evidence="1">
    <location>
        <position position="255"/>
    </location>
    <ligand>
        <name>2-oxoglutarate</name>
        <dbReference type="ChEBI" id="CHEBI:16810"/>
    </ligand>
</feature>
<sequence>MPRSPPSPSASPPFSADPAPCPAKLKRSAGKVKAPSKKRARLTVGEDETTQVTLLEEKHRLPLADADVFYIPEFIGDEQTAQKWHDELLKLPNWYQPTLKLYGKEITQSRKIAAFATDPELTVKYSGQEVRMSYEYPPLLRKIQEDVQEKLGVKFNHCILNLYEDGNVIASLSLGAPRTFIMTHDSPPSSAKPSKSKSKSSSPSAPASPPPSLLYAHRFTLAAGSLVVMQGTTQQKWKHQIPKEAKVKGSRISLTFRQLVF</sequence>
<dbReference type="GO" id="GO:0008198">
    <property type="term" value="F:ferrous iron binding"/>
    <property type="evidence" value="ECO:0007669"/>
    <property type="project" value="TreeGrafter"/>
</dbReference>
<dbReference type="Gene3D" id="2.60.120.590">
    <property type="entry name" value="Alpha-ketoglutarate-dependent dioxygenase AlkB-like"/>
    <property type="match status" value="1"/>
</dbReference>
<feature type="binding site" evidence="1">
    <location>
        <position position="239"/>
    </location>
    <ligand>
        <name>2-oxoglutarate</name>
        <dbReference type="ChEBI" id="CHEBI:16810"/>
    </ligand>
</feature>
<feature type="binding site" evidence="1">
    <location>
        <position position="257"/>
    </location>
    <ligand>
        <name>2-oxoglutarate</name>
        <dbReference type="ChEBI" id="CHEBI:16810"/>
    </ligand>
</feature>
<organism evidence="4 5">
    <name type="scientific">Sporidiobolus salmonicolor</name>
    <name type="common">Yeast-like fungus</name>
    <name type="synonym">Sporobolomyces salmonicolor</name>
    <dbReference type="NCBI Taxonomy" id="5005"/>
    <lineage>
        <taxon>Eukaryota</taxon>
        <taxon>Fungi</taxon>
        <taxon>Dikarya</taxon>
        <taxon>Basidiomycota</taxon>
        <taxon>Pucciniomycotina</taxon>
        <taxon>Microbotryomycetes</taxon>
        <taxon>Sporidiobolales</taxon>
        <taxon>Sporidiobolaceae</taxon>
        <taxon>Sporobolomyces</taxon>
    </lineage>
</organism>